<dbReference type="Proteomes" id="UP000009374">
    <property type="component" value="Unassembled WGS sequence"/>
</dbReference>
<dbReference type="AlphaFoldDB" id="C6HUP6"/>
<keyword evidence="2" id="KW-1185">Reference proteome</keyword>
<dbReference type="EMBL" id="GG693857">
    <property type="protein sequence ID" value="EES53672.1"/>
    <property type="molecule type" value="Genomic_DNA"/>
</dbReference>
<sequence>MADSLPPRAATRLSGFRILSLLFAGSCSFIPSFSSPSPPLLLRQEPETPPLFVLHPPEGTPEELFLTGHAHKEKSPETARKKALAQALAKLRGPLAQRGYVLSPTEASHWLREDPVGGPRVADSWIRTYIQSHEQPYIHRTSLYLLVSVPSSYLRRITQTLAKKDRENERKLSRLLVLGQKELSQGDGARALRDIRLALETSRKIHSLRSFAKSDRHRVERERAASAHLWRALLRGLDLSLRPESVPLVLRELPDPPARLHEGARTRIASRTAGVTGLVFHGTLLPSEKQEHLVFPPLPEIYQSPETPFSPDTLFWETFLLRQPPYRYHPRLSLDCSPTGSRGNGLCLIRTIHVPLSRGTLEGAYRPEPGSPLDRPFFRQLLEKTLIDVHFTFYHRRPLFPLQLVLPPSSDREIRRAAEKGLLHPLGKAGITLCVRKEKTLVCPGAPQGLPLPAPDAELAISALAVETSRLTRSDFSVATVHIHMTVTLKDSQGLLLYLPLDATGRGFGRKSALDQAFLETGRRLAHLLPLSYLPDRPPHPGAAFYDP</sequence>
<name>C6HUP6_9BACT</name>
<gene>
    <name evidence="1" type="ORF">UBAL3_69480040</name>
</gene>
<evidence type="ECO:0000313" key="2">
    <source>
        <dbReference type="Proteomes" id="UP000009374"/>
    </source>
</evidence>
<proteinExistence type="predicted"/>
<accession>C6HUP6</accession>
<organism evidence="1 2">
    <name type="scientific">Leptospirillum ferrodiazotrophum</name>
    <dbReference type="NCBI Taxonomy" id="412449"/>
    <lineage>
        <taxon>Bacteria</taxon>
        <taxon>Pseudomonadati</taxon>
        <taxon>Nitrospirota</taxon>
        <taxon>Nitrospiria</taxon>
        <taxon>Nitrospirales</taxon>
        <taxon>Nitrospiraceae</taxon>
        <taxon>Leptospirillum</taxon>
    </lineage>
</organism>
<evidence type="ECO:0000313" key="1">
    <source>
        <dbReference type="EMBL" id="EES53672.1"/>
    </source>
</evidence>
<protein>
    <submittedName>
        <fullName evidence="1">Uncharacterized protein</fullName>
    </submittedName>
</protein>
<reference evidence="1 2" key="1">
    <citation type="journal article" date="2009" name="Appl. Environ. Microbiol.">
        <title>Community genomic and proteomic analyses of chemoautotrophic iron-oxidizing "Leptospirillum rubarum" (Group II) and "Leptospirillum ferrodiazotrophum" (Group III) bacteria in acid mine drainage biofilms.</title>
        <authorList>
            <person name="Goltsman D.S."/>
            <person name="Denef V.J."/>
            <person name="Singer S.W."/>
            <person name="VerBerkmoes N.C."/>
            <person name="Lefsrud M."/>
            <person name="Mueller R.S."/>
            <person name="Dick G.J."/>
            <person name="Sun C.L."/>
            <person name="Wheeler K.E."/>
            <person name="Zemla A."/>
            <person name="Baker B.J."/>
            <person name="Hauser L."/>
            <person name="Land M."/>
            <person name="Shah M.B."/>
            <person name="Thelen M.P."/>
            <person name="Hettich R.L."/>
            <person name="Banfield J.F."/>
        </authorList>
    </citation>
    <scope>NUCLEOTIDE SEQUENCE [LARGE SCALE GENOMIC DNA]</scope>
</reference>